<dbReference type="GO" id="GO:0005634">
    <property type="term" value="C:nucleus"/>
    <property type="evidence" value="ECO:0007669"/>
    <property type="project" value="UniProtKB-SubCell"/>
</dbReference>
<evidence type="ECO:0000259" key="6">
    <source>
        <dbReference type="PROSITE" id="PS50888"/>
    </source>
</evidence>
<reference evidence="7 8" key="1">
    <citation type="journal article" date="2019" name="Nat. Plants">
        <title>Genome sequencing of Musa balbisiana reveals subgenome evolution and function divergence in polyploid bananas.</title>
        <authorList>
            <person name="Yao X."/>
        </authorList>
    </citation>
    <scope>NUCLEOTIDE SEQUENCE [LARGE SCALE GENOMIC DNA]</scope>
    <source>
        <strain evidence="8">cv. DH-PKW</strain>
        <tissue evidence="7">Leaves</tissue>
    </source>
</reference>
<keyword evidence="8" id="KW-1185">Reference proteome</keyword>
<evidence type="ECO:0000256" key="1">
    <source>
        <dbReference type="ARBA" id="ARBA00004123"/>
    </source>
</evidence>
<dbReference type="STRING" id="52838.A0A4S8JUN4"/>
<comment type="similarity">
    <text evidence="2">Belongs to the bHLH protein family.</text>
</comment>
<dbReference type="GO" id="GO:0043565">
    <property type="term" value="F:sequence-specific DNA binding"/>
    <property type="evidence" value="ECO:0007669"/>
    <property type="project" value="TreeGrafter"/>
</dbReference>
<dbReference type="Gene3D" id="4.10.280.10">
    <property type="entry name" value="Helix-loop-helix DNA-binding domain"/>
    <property type="match status" value="1"/>
</dbReference>
<name>A0A4S8JUN4_MUSBA</name>
<comment type="subcellular location">
    <subcellularLocation>
        <location evidence="1">Nucleus</location>
    </subcellularLocation>
</comment>
<dbReference type="InterPro" id="IPR036638">
    <property type="entry name" value="HLH_DNA-bd_sf"/>
</dbReference>
<gene>
    <name evidence="7" type="ORF">C4D60_Mb05t08410</name>
</gene>
<feature type="domain" description="BHLH" evidence="6">
    <location>
        <begin position="93"/>
        <end position="152"/>
    </location>
</feature>
<dbReference type="InterPro" id="IPR051358">
    <property type="entry name" value="TF_AMS/ICE1/BHLH6-like"/>
</dbReference>
<dbReference type="Pfam" id="PF00010">
    <property type="entry name" value="HLH"/>
    <property type="match status" value="1"/>
</dbReference>
<evidence type="ECO:0000256" key="4">
    <source>
        <dbReference type="ARBA" id="ARBA00023163"/>
    </source>
</evidence>
<dbReference type="InterPro" id="IPR011598">
    <property type="entry name" value="bHLH_dom"/>
</dbReference>
<evidence type="ECO:0000313" key="7">
    <source>
        <dbReference type="EMBL" id="THU65890.1"/>
    </source>
</evidence>
<evidence type="ECO:0000256" key="2">
    <source>
        <dbReference type="ARBA" id="ARBA00005510"/>
    </source>
</evidence>
<keyword evidence="3" id="KW-0805">Transcription regulation</keyword>
<dbReference type="PANTHER" id="PTHR31945:SF68">
    <property type="entry name" value="TRANSCRIPTION FACTOR UDT1"/>
    <property type="match status" value="1"/>
</dbReference>
<dbReference type="SUPFAM" id="SSF47459">
    <property type="entry name" value="HLH, helix-loop-helix DNA-binding domain"/>
    <property type="match status" value="1"/>
</dbReference>
<comment type="caution">
    <text evidence="7">The sequence shown here is derived from an EMBL/GenBank/DDBJ whole genome shotgun (WGS) entry which is preliminary data.</text>
</comment>
<organism evidence="7 8">
    <name type="scientific">Musa balbisiana</name>
    <name type="common">Banana</name>
    <dbReference type="NCBI Taxonomy" id="52838"/>
    <lineage>
        <taxon>Eukaryota</taxon>
        <taxon>Viridiplantae</taxon>
        <taxon>Streptophyta</taxon>
        <taxon>Embryophyta</taxon>
        <taxon>Tracheophyta</taxon>
        <taxon>Spermatophyta</taxon>
        <taxon>Magnoliopsida</taxon>
        <taxon>Liliopsida</taxon>
        <taxon>Zingiberales</taxon>
        <taxon>Musaceae</taxon>
        <taxon>Musa</taxon>
    </lineage>
</organism>
<dbReference type="GO" id="GO:0046983">
    <property type="term" value="F:protein dimerization activity"/>
    <property type="evidence" value="ECO:0007669"/>
    <property type="project" value="InterPro"/>
</dbReference>
<evidence type="ECO:0000256" key="5">
    <source>
        <dbReference type="ARBA" id="ARBA00023242"/>
    </source>
</evidence>
<dbReference type="PROSITE" id="PS50888">
    <property type="entry name" value="BHLH"/>
    <property type="match status" value="1"/>
</dbReference>
<dbReference type="Proteomes" id="UP000317650">
    <property type="component" value="Chromosome 5"/>
</dbReference>
<dbReference type="PANTHER" id="PTHR31945">
    <property type="entry name" value="TRANSCRIPTION FACTOR SCREAM2-RELATED"/>
    <property type="match status" value="1"/>
</dbReference>
<accession>A0A4S8JUN4</accession>
<dbReference type="SMART" id="SM00353">
    <property type="entry name" value="HLH"/>
    <property type="match status" value="1"/>
</dbReference>
<proteinExistence type="inferred from homology"/>
<dbReference type="GO" id="GO:0003700">
    <property type="term" value="F:DNA-binding transcription factor activity"/>
    <property type="evidence" value="ECO:0007669"/>
    <property type="project" value="TreeGrafter"/>
</dbReference>
<dbReference type="EMBL" id="PYDT01000003">
    <property type="protein sequence ID" value="THU65890.1"/>
    <property type="molecule type" value="Genomic_DNA"/>
</dbReference>
<keyword evidence="5" id="KW-0539">Nucleus</keyword>
<protein>
    <recommendedName>
        <fullName evidence="6">BHLH domain-containing protein</fullName>
    </recommendedName>
</protein>
<keyword evidence="4" id="KW-0804">Transcription</keyword>
<sequence>MFSRSLLDRRWNSGKNAYGFFPCDSSHSPLQEWLDLVIEPSSGPPMPLRRPRDPAVGLAPEADPMDFIDAVLDGLGDDFCGEPGPPEVPAETRYKSKNLDAERRRRNKLNGKLLALRALVPNITKAITLHEVVLQMSKESTLTDAISYIKQLQQQVLELQIELSKIPDEDGEKQGSASSTETMAPLETIQLQEKVELNPIGKTKYHLEMIYKNITGTFTRLLEALHRMGAEVTTVSSVAFSDFSETVFCLEVKDEGVIHMTELQQQLLAIGGDSAVQFGQFSNAVIRQDYLFDIMLLWKRQL</sequence>
<dbReference type="AlphaFoldDB" id="A0A4S8JUN4"/>
<evidence type="ECO:0000256" key="3">
    <source>
        <dbReference type="ARBA" id="ARBA00023015"/>
    </source>
</evidence>
<evidence type="ECO:0000313" key="8">
    <source>
        <dbReference type="Proteomes" id="UP000317650"/>
    </source>
</evidence>